<protein>
    <submittedName>
        <fullName evidence="2">Uncharacterized protein</fullName>
    </submittedName>
</protein>
<dbReference type="AlphaFoldDB" id="A0A2T0Q2Q4"/>
<evidence type="ECO:0000313" key="3">
    <source>
        <dbReference type="Proteomes" id="UP000237846"/>
    </source>
</evidence>
<dbReference type="InterPro" id="IPR036249">
    <property type="entry name" value="Thioredoxin-like_sf"/>
</dbReference>
<dbReference type="OrthoDB" id="462848at2"/>
<dbReference type="Gene3D" id="3.40.30.10">
    <property type="entry name" value="Glutaredoxin"/>
    <property type="match status" value="1"/>
</dbReference>
<evidence type="ECO:0000256" key="1">
    <source>
        <dbReference type="SAM" id="Phobius"/>
    </source>
</evidence>
<sequence length="180" mass="19505">MTAVFTWAFVVVAALLILVAVLAVVTIAQLILQSRAGVARDGLERGRTAPEWEADDLGGTRRRSPAPGRWQLLVFADHSLNSFPGVVEGLRALADEAGDELETIVLAREYSREVVGELTVLGVDSPVVLVPNSVYHRYNIRVMPFVVLVGPDGKVGASSLVNHAWQLESLWRLTGKAPAR</sequence>
<organism evidence="2 3">
    <name type="scientific">Allonocardiopsis opalescens</name>
    <dbReference type="NCBI Taxonomy" id="1144618"/>
    <lineage>
        <taxon>Bacteria</taxon>
        <taxon>Bacillati</taxon>
        <taxon>Actinomycetota</taxon>
        <taxon>Actinomycetes</taxon>
        <taxon>Streptosporangiales</taxon>
        <taxon>Allonocardiopsis</taxon>
    </lineage>
</organism>
<keyword evidence="1" id="KW-1133">Transmembrane helix</keyword>
<comment type="caution">
    <text evidence="2">The sequence shown here is derived from an EMBL/GenBank/DDBJ whole genome shotgun (WGS) entry which is preliminary data.</text>
</comment>
<proteinExistence type="predicted"/>
<dbReference type="Proteomes" id="UP000237846">
    <property type="component" value="Unassembled WGS sequence"/>
</dbReference>
<evidence type="ECO:0000313" key="2">
    <source>
        <dbReference type="EMBL" id="PRX98066.1"/>
    </source>
</evidence>
<keyword evidence="1" id="KW-0472">Membrane</keyword>
<keyword evidence="3" id="KW-1185">Reference proteome</keyword>
<keyword evidence="1" id="KW-0812">Transmembrane</keyword>
<dbReference type="EMBL" id="PVZC01000005">
    <property type="protein sequence ID" value="PRX98066.1"/>
    <property type="molecule type" value="Genomic_DNA"/>
</dbReference>
<accession>A0A2T0Q2Q4</accession>
<dbReference type="SUPFAM" id="SSF52833">
    <property type="entry name" value="Thioredoxin-like"/>
    <property type="match status" value="1"/>
</dbReference>
<dbReference type="RefSeq" id="WP_146159493.1">
    <property type="nucleotide sequence ID" value="NZ_PVZC01000005.1"/>
</dbReference>
<gene>
    <name evidence="2" type="ORF">CLV72_105419</name>
</gene>
<feature type="transmembrane region" description="Helical" evidence="1">
    <location>
        <begin position="6"/>
        <end position="32"/>
    </location>
</feature>
<name>A0A2T0Q2Q4_9ACTN</name>
<reference evidence="2 3" key="1">
    <citation type="submission" date="2018-03" db="EMBL/GenBank/DDBJ databases">
        <title>Genomic Encyclopedia of Archaeal and Bacterial Type Strains, Phase II (KMG-II): from individual species to whole genera.</title>
        <authorList>
            <person name="Goeker M."/>
        </authorList>
    </citation>
    <scope>NUCLEOTIDE SEQUENCE [LARGE SCALE GENOMIC DNA]</scope>
    <source>
        <strain evidence="2 3">DSM 45601</strain>
    </source>
</reference>